<sequence length="132" mass="14537">MLQPQNLHLRNLVRPGCVVDGVTTLPQQCGSLPTVLQHPGPLLPHHPPSCKVYVTQWDIPPGLSPEFKVELVPLHLRLTSHLQLRTNPVPQTVLHLPPSVLGNVGALEWLHGALQHPPTPVAVFRTPIHLIE</sequence>
<organism evidence="1">
    <name type="scientific">Lygus hesperus</name>
    <name type="common">Western plant bug</name>
    <dbReference type="NCBI Taxonomy" id="30085"/>
    <lineage>
        <taxon>Eukaryota</taxon>
        <taxon>Metazoa</taxon>
        <taxon>Ecdysozoa</taxon>
        <taxon>Arthropoda</taxon>
        <taxon>Hexapoda</taxon>
        <taxon>Insecta</taxon>
        <taxon>Pterygota</taxon>
        <taxon>Neoptera</taxon>
        <taxon>Paraneoptera</taxon>
        <taxon>Hemiptera</taxon>
        <taxon>Heteroptera</taxon>
        <taxon>Panheteroptera</taxon>
        <taxon>Cimicomorpha</taxon>
        <taxon>Miridae</taxon>
        <taxon>Mirini</taxon>
        <taxon>Lygus</taxon>
    </lineage>
</organism>
<dbReference type="EMBL" id="GDHC01016754">
    <property type="protein sequence ID" value="JAQ01875.1"/>
    <property type="molecule type" value="Transcribed_RNA"/>
</dbReference>
<protein>
    <submittedName>
        <fullName evidence="1">Uncharacterized protein</fullName>
    </submittedName>
</protein>
<reference evidence="1" key="1">
    <citation type="journal article" date="2016" name="Gigascience">
        <title>De novo construction of an expanded transcriptome assembly for the western tarnished plant bug, Lygus hesperus.</title>
        <authorList>
            <person name="Tassone E.E."/>
            <person name="Geib S.M."/>
            <person name="Hall B."/>
            <person name="Fabrick J.A."/>
            <person name="Brent C.S."/>
            <person name="Hull J.J."/>
        </authorList>
    </citation>
    <scope>NUCLEOTIDE SEQUENCE</scope>
</reference>
<proteinExistence type="predicted"/>
<dbReference type="AlphaFoldDB" id="A0A146L2A7"/>
<gene>
    <name evidence="1" type="ORF">g.31964</name>
</gene>
<accession>A0A146L2A7</accession>
<name>A0A146L2A7_LYGHE</name>
<evidence type="ECO:0000313" key="1">
    <source>
        <dbReference type="EMBL" id="JAQ01875.1"/>
    </source>
</evidence>